<dbReference type="InterPro" id="IPR036291">
    <property type="entry name" value="NAD(P)-bd_dom_sf"/>
</dbReference>
<dbReference type="GO" id="GO:0008883">
    <property type="term" value="F:glutamyl-tRNA reductase activity"/>
    <property type="evidence" value="ECO:0007669"/>
    <property type="project" value="UniProtKB-UniRule"/>
</dbReference>
<dbReference type="Proteomes" id="UP000077066">
    <property type="component" value="Unassembled WGS sequence"/>
</dbReference>
<comment type="miscellaneous">
    <text evidence="8">During catalysis, the active site Cys acts as a nucleophile attacking the alpha-carbonyl group of tRNA-bound glutamate with the formation of a thioester intermediate between enzyme and glutamate, and the concomitant release of tRNA(Glu). The thioester intermediate is finally reduced by direct hydride transfer from NADPH, to form the product GSA.</text>
</comment>
<evidence type="ECO:0000256" key="13">
    <source>
        <dbReference type="RuleBase" id="RU000584"/>
    </source>
</evidence>
<dbReference type="Gene3D" id="3.30.460.30">
    <property type="entry name" value="Glutamyl-tRNA reductase, N-terminal domain"/>
    <property type="match status" value="1"/>
</dbReference>
<name>A0A166AL02_9EURY</name>
<dbReference type="SUPFAM" id="SSF51735">
    <property type="entry name" value="NAD(P)-binding Rossmann-fold domains"/>
    <property type="match status" value="1"/>
</dbReference>
<dbReference type="Gene3D" id="3.40.50.720">
    <property type="entry name" value="NAD(P)-binding Rossmann-like Domain"/>
    <property type="match status" value="1"/>
</dbReference>
<evidence type="ECO:0000313" key="18">
    <source>
        <dbReference type="Proteomes" id="UP000077066"/>
    </source>
</evidence>
<evidence type="ECO:0000256" key="11">
    <source>
        <dbReference type="PIRSR" id="PIRSR000445-3"/>
    </source>
</evidence>
<dbReference type="PIRSF" id="PIRSF000445">
    <property type="entry name" value="4pyrrol_synth_GluRdtase"/>
    <property type="match status" value="1"/>
</dbReference>
<sequence>MYLIINIRVDHTIADIETMENVSTDLKKLFNEFREEFSIQDYVEIATCNRSEYYIHTDQCDYDHDLLDHENKSLIIECGDSAIIHLLRTSSGLESMIIGEDQILGQIKDSKAKSVKEGHCGKVLDTLFTKAIHVGQSIRGKTKINRGSVSIGSAAVDLAQQYFKDLENKHVLVIGAGKMGTLVAKALASKDLKAIFVANRTYYRAKRLADELNGKAILLDDLKNYLPEADLIISATGSPHTIINKERIGNVIPKERRANIIMIDLANPRDIDEEVKEIGINLFNIDDLRGIAEENKEKRQKEVEAATKIIDEEFELLKKSFKTMEFEGLISDIRLSMEDIRKNETRKALYKLNKNNDNINQEKIIENLSRSIVNKIFHDISKNIKNAATEEDHNKLNMIKSIFLNNK</sequence>
<dbReference type="EMBL" id="LWMT01000233">
    <property type="protein sequence ID" value="KZX12172.1"/>
    <property type="molecule type" value="Genomic_DNA"/>
</dbReference>
<feature type="domain" description="Quinate/shikimate 5-dehydrogenase/glutamyl-tRNA reductase" evidence="15">
    <location>
        <begin position="157"/>
        <end position="291"/>
    </location>
</feature>
<feature type="binding site" evidence="8 10">
    <location>
        <position position="106"/>
    </location>
    <ligand>
        <name>substrate</name>
    </ligand>
</feature>
<keyword evidence="5 8" id="KW-0560">Oxidoreductase</keyword>
<dbReference type="InterPro" id="IPR036343">
    <property type="entry name" value="GluRdtase_N_sf"/>
</dbReference>
<feature type="binding site" evidence="8 11">
    <location>
        <begin position="175"/>
        <end position="180"/>
    </location>
    <ligand>
        <name>NADP(+)</name>
        <dbReference type="ChEBI" id="CHEBI:58349"/>
    </ligand>
</feature>
<evidence type="ECO:0000256" key="7">
    <source>
        <dbReference type="ARBA" id="ARBA00047464"/>
    </source>
</evidence>
<gene>
    <name evidence="8 17" type="primary">hemA</name>
    <name evidence="17" type="ORF">MBFIL_11980</name>
</gene>
<dbReference type="PANTHER" id="PTHR43013:SF1">
    <property type="entry name" value="GLUTAMYL-TRNA REDUCTASE"/>
    <property type="match status" value="1"/>
</dbReference>
<feature type="binding site" evidence="8 10">
    <location>
        <begin position="100"/>
        <end position="102"/>
    </location>
    <ligand>
        <name>substrate</name>
    </ligand>
</feature>
<comment type="function">
    <text evidence="8">Catalyzes the NADPH-dependent reduction of glutamyl-tRNA(Glu) to glutamate 1-semialdehyde (GSA).</text>
</comment>
<feature type="domain" description="Glutamyl-tRNA reductase N-terminal" evidence="16">
    <location>
        <begin position="7"/>
        <end position="142"/>
    </location>
</feature>
<comment type="subunit">
    <text evidence="8">Homodimer.</text>
</comment>
<protein>
    <recommendedName>
        <fullName evidence="3 8">Glutamyl-tRNA reductase</fullName>
        <shortName evidence="8">GluTR</shortName>
        <ecNumber evidence="3 8">1.2.1.70</ecNumber>
    </recommendedName>
</protein>
<dbReference type="SUPFAM" id="SSF69075">
    <property type="entry name" value="Glutamyl tRNA-reductase dimerization domain"/>
    <property type="match status" value="1"/>
</dbReference>
<dbReference type="Pfam" id="PF01488">
    <property type="entry name" value="Shikimate_DH"/>
    <property type="match status" value="1"/>
</dbReference>
<dbReference type="EC" id="1.2.1.70" evidence="3 8"/>
<dbReference type="Pfam" id="PF00745">
    <property type="entry name" value="GlutR_dimer"/>
    <property type="match status" value="1"/>
</dbReference>
<evidence type="ECO:0000256" key="8">
    <source>
        <dbReference type="HAMAP-Rule" id="MF_00087"/>
    </source>
</evidence>
<dbReference type="NCBIfam" id="TIGR01035">
    <property type="entry name" value="hemA"/>
    <property type="match status" value="1"/>
</dbReference>
<dbReference type="InterPro" id="IPR015896">
    <property type="entry name" value="4pyrrol_synth_GluRdtase_dimer"/>
</dbReference>
<dbReference type="SUPFAM" id="SSF69742">
    <property type="entry name" value="Glutamyl tRNA-reductase catalytic, N-terminal domain"/>
    <property type="match status" value="1"/>
</dbReference>
<evidence type="ECO:0000256" key="1">
    <source>
        <dbReference type="ARBA" id="ARBA00005059"/>
    </source>
</evidence>
<evidence type="ECO:0000259" key="14">
    <source>
        <dbReference type="Pfam" id="PF00745"/>
    </source>
</evidence>
<evidence type="ECO:0000256" key="12">
    <source>
        <dbReference type="PIRSR" id="PIRSR000445-4"/>
    </source>
</evidence>
<comment type="domain">
    <text evidence="8">Possesses an unusual extended V-shaped dimeric structure with each monomer consisting of three distinct domains arranged along a curved 'spinal' alpha-helix. The N-terminal catalytic domain specifically recognizes the glutamate moiety of the substrate. The second domain is the NADPH-binding domain, and the third C-terminal domain is responsible for dimerization.</text>
</comment>
<organism evidence="17 18">
    <name type="scientific">Methanobrevibacter filiformis</name>
    <dbReference type="NCBI Taxonomy" id="55758"/>
    <lineage>
        <taxon>Archaea</taxon>
        <taxon>Methanobacteriati</taxon>
        <taxon>Methanobacteriota</taxon>
        <taxon>Methanomada group</taxon>
        <taxon>Methanobacteria</taxon>
        <taxon>Methanobacteriales</taxon>
        <taxon>Methanobacteriaceae</taxon>
        <taxon>Methanobrevibacter</taxon>
    </lineage>
</organism>
<comment type="pathway">
    <text evidence="1 8 13">Porphyrin-containing compound metabolism; protoporphyrin-IX biosynthesis; 5-aminolevulinate from L-glutamyl-tRNA(Glu): step 1/2.</text>
</comment>
<comment type="caution">
    <text evidence="17">The sequence shown here is derived from an EMBL/GenBank/DDBJ whole genome shotgun (WGS) entry which is preliminary data.</text>
</comment>
<evidence type="ECO:0000259" key="15">
    <source>
        <dbReference type="Pfam" id="PF01488"/>
    </source>
</evidence>
<dbReference type="HAMAP" id="MF_00087">
    <property type="entry name" value="Glu_tRNA_reductase"/>
    <property type="match status" value="1"/>
</dbReference>
<dbReference type="Pfam" id="PF05201">
    <property type="entry name" value="GlutR_N"/>
    <property type="match status" value="1"/>
</dbReference>
<dbReference type="STRING" id="55758.MBFIL_11980"/>
<comment type="similarity">
    <text evidence="2 8 13">Belongs to the glutamyl-tRNA reductase family.</text>
</comment>
<dbReference type="FunFam" id="3.40.50.720:FF:000031">
    <property type="entry name" value="Glutamyl-tRNA reductase"/>
    <property type="match status" value="1"/>
</dbReference>
<dbReference type="InterPro" id="IPR036453">
    <property type="entry name" value="GluRdtase_dimer_dom_sf"/>
</dbReference>
<evidence type="ECO:0000256" key="6">
    <source>
        <dbReference type="ARBA" id="ARBA00023244"/>
    </source>
</evidence>
<reference evidence="17 18" key="1">
    <citation type="submission" date="2016-04" db="EMBL/GenBank/DDBJ databases">
        <title>Genome sequence of Methanobrevibacter filiformis DSM 11501.</title>
        <authorList>
            <person name="Poehlein A."/>
            <person name="Seedorf H."/>
            <person name="Daniel R."/>
        </authorList>
    </citation>
    <scope>NUCLEOTIDE SEQUENCE [LARGE SCALE GENOMIC DNA]</scope>
    <source>
        <strain evidence="17 18">DSM 11501</strain>
    </source>
</reference>
<dbReference type="CDD" id="cd05213">
    <property type="entry name" value="NAD_bind_Glutamyl_tRNA_reduct"/>
    <property type="match status" value="1"/>
</dbReference>
<feature type="active site" description="Nucleophile" evidence="8 9">
    <location>
        <position position="48"/>
    </location>
</feature>
<evidence type="ECO:0000259" key="16">
    <source>
        <dbReference type="Pfam" id="PF05201"/>
    </source>
</evidence>
<evidence type="ECO:0000256" key="9">
    <source>
        <dbReference type="PIRSR" id="PIRSR000445-1"/>
    </source>
</evidence>
<proteinExistence type="inferred from homology"/>
<dbReference type="GO" id="GO:0019353">
    <property type="term" value="P:protoporphyrinogen IX biosynthetic process from glutamate"/>
    <property type="evidence" value="ECO:0007669"/>
    <property type="project" value="TreeGrafter"/>
</dbReference>
<evidence type="ECO:0000256" key="3">
    <source>
        <dbReference type="ARBA" id="ARBA00012970"/>
    </source>
</evidence>
<dbReference type="InterPro" id="IPR015895">
    <property type="entry name" value="4pyrrol_synth_GluRdtase_N"/>
</dbReference>
<evidence type="ECO:0000256" key="4">
    <source>
        <dbReference type="ARBA" id="ARBA00022857"/>
    </source>
</evidence>
<keyword evidence="18" id="KW-1185">Reference proteome</keyword>
<dbReference type="PANTHER" id="PTHR43013">
    <property type="entry name" value="GLUTAMYL-TRNA REDUCTASE"/>
    <property type="match status" value="1"/>
</dbReference>
<dbReference type="InterPro" id="IPR006151">
    <property type="entry name" value="Shikm_DH/Glu-tRNA_Rdtase"/>
</dbReference>
<dbReference type="UniPathway" id="UPA00251">
    <property type="reaction ID" value="UER00316"/>
</dbReference>
<feature type="site" description="Important for activity" evidence="8 12">
    <location>
        <position position="85"/>
    </location>
</feature>
<evidence type="ECO:0000256" key="2">
    <source>
        <dbReference type="ARBA" id="ARBA00005916"/>
    </source>
</evidence>
<feature type="binding site" evidence="8 10">
    <location>
        <position position="95"/>
    </location>
    <ligand>
        <name>substrate</name>
    </ligand>
</feature>
<dbReference type="GO" id="GO:0050661">
    <property type="term" value="F:NADP binding"/>
    <property type="evidence" value="ECO:0007669"/>
    <property type="project" value="InterPro"/>
</dbReference>
<evidence type="ECO:0000256" key="10">
    <source>
        <dbReference type="PIRSR" id="PIRSR000445-2"/>
    </source>
</evidence>
<dbReference type="InterPro" id="IPR000343">
    <property type="entry name" value="4pyrrol_synth_GluRdtase"/>
</dbReference>
<accession>A0A166AL02</accession>
<evidence type="ECO:0000313" key="17">
    <source>
        <dbReference type="EMBL" id="KZX12172.1"/>
    </source>
</evidence>
<dbReference type="AlphaFoldDB" id="A0A166AL02"/>
<feature type="domain" description="Tetrapyrrole biosynthesis glutamyl-tRNA reductase dimerisation" evidence="14">
    <location>
        <begin position="306"/>
        <end position="403"/>
    </location>
</feature>
<keyword evidence="4 8" id="KW-0521">NADP</keyword>
<dbReference type="PATRIC" id="fig|55758.3.peg.1372"/>
<comment type="catalytic activity">
    <reaction evidence="7 8 13">
        <text>(S)-4-amino-5-oxopentanoate + tRNA(Glu) + NADP(+) = L-glutamyl-tRNA(Glu) + NADPH + H(+)</text>
        <dbReference type="Rhea" id="RHEA:12344"/>
        <dbReference type="Rhea" id="RHEA-COMP:9663"/>
        <dbReference type="Rhea" id="RHEA-COMP:9680"/>
        <dbReference type="ChEBI" id="CHEBI:15378"/>
        <dbReference type="ChEBI" id="CHEBI:57501"/>
        <dbReference type="ChEBI" id="CHEBI:57783"/>
        <dbReference type="ChEBI" id="CHEBI:58349"/>
        <dbReference type="ChEBI" id="CHEBI:78442"/>
        <dbReference type="ChEBI" id="CHEBI:78520"/>
        <dbReference type="EC" id="1.2.1.70"/>
    </reaction>
</comment>
<feature type="binding site" evidence="8 10">
    <location>
        <begin position="47"/>
        <end position="50"/>
    </location>
    <ligand>
        <name>substrate</name>
    </ligand>
</feature>
<evidence type="ECO:0000256" key="5">
    <source>
        <dbReference type="ARBA" id="ARBA00023002"/>
    </source>
</evidence>
<keyword evidence="6 8" id="KW-0627">Porphyrin biosynthesis</keyword>